<dbReference type="OrthoDB" id="2669721at2759"/>
<dbReference type="Proteomes" id="UP000054217">
    <property type="component" value="Unassembled WGS sequence"/>
</dbReference>
<gene>
    <name evidence="2" type="ORF">M404DRAFT_75160</name>
</gene>
<evidence type="ECO:0000313" key="3">
    <source>
        <dbReference type="Proteomes" id="UP000054217"/>
    </source>
</evidence>
<dbReference type="HOGENOM" id="CLU_149057_0_0_1"/>
<accession>A0A0C3K811</accession>
<evidence type="ECO:0000313" key="2">
    <source>
        <dbReference type="EMBL" id="KIO05717.1"/>
    </source>
</evidence>
<name>A0A0C3K811_PISTI</name>
<reference evidence="2 3" key="1">
    <citation type="submission" date="2014-04" db="EMBL/GenBank/DDBJ databases">
        <authorList>
            <consortium name="DOE Joint Genome Institute"/>
            <person name="Kuo A."/>
            <person name="Kohler A."/>
            <person name="Costa M.D."/>
            <person name="Nagy L.G."/>
            <person name="Floudas D."/>
            <person name="Copeland A."/>
            <person name="Barry K.W."/>
            <person name="Cichocki N."/>
            <person name="Veneault-Fourrey C."/>
            <person name="LaButti K."/>
            <person name="Lindquist E.A."/>
            <person name="Lipzen A."/>
            <person name="Lundell T."/>
            <person name="Morin E."/>
            <person name="Murat C."/>
            <person name="Sun H."/>
            <person name="Tunlid A."/>
            <person name="Henrissat B."/>
            <person name="Grigoriev I.V."/>
            <person name="Hibbett D.S."/>
            <person name="Martin F."/>
            <person name="Nordberg H.P."/>
            <person name="Cantor M.N."/>
            <person name="Hua S.X."/>
        </authorList>
    </citation>
    <scope>NUCLEOTIDE SEQUENCE [LARGE SCALE GENOMIC DNA]</scope>
    <source>
        <strain evidence="2 3">Marx 270</strain>
    </source>
</reference>
<keyword evidence="1" id="KW-0732">Signal</keyword>
<evidence type="ECO:0000256" key="1">
    <source>
        <dbReference type="SAM" id="SignalP"/>
    </source>
</evidence>
<dbReference type="AlphaFoldDB" id="A0A0C3K811"/>
<feature type="non-terminal residue" evidence="2">
    <location>
        <position position="150"/>
    </location>
</feature>
<keyword evidence="3" id="KW-1185">Reference proteome</keyword>
<sequence length="150" mass="16787">FLSDLYLLFVMADGLGLVYFNRMVGHSSCNGCRLYCGLHGHHKGNHYYPALLLLNNYNVEGSDHPDCSLYNIQQPATSEYFKNLCDLVTAHNPTQYKKLCMETGITKPSILLSLNPSCMLGIPDCLTPDIMHFAGLLLDLHLSLWHGTIN</sequence>
<dbReference type="EMBL" id="KN831965">
    <property type="protein sequence ID" value="KIO05717.1"/>
    <property type="molecule type" value="Genomic_DNA"/>
</dbReference>
<dbReference type="InParanoid" id="A0A0C3K811"/>
<feature type="signal peptide" evidence="1">
    <location>
        <begin position="1"/>
        <end position="20"/>
    </location>
</feature>
<dbReference type="STRING" id="870435.A0A0C3K811"/>
<proteinExistence type="predicted"/>
<protein>
    <recommendedName>
        <fullName evidence="4">CxC2-like cysteine cluster KDZ transposase-associated domain-containing protein</fullName>
    </recommendedName>
</protein>
<reference evidence="3" key="2">
    <citation type="submission" date="2015-01" db="EMBL/GenBank/DDBJ databases">
        <title>Evolutionary Origins and Diversification of the Mycorrhizal Mutualists.</title>
        <authorList>
            <consortium name="DOE Joint Genome Institute"/>
            <consortium name="Mycorrhizal Genomics Consortium"/>
            <person name="Kohler A."/>
            <person name="Kuo A."/>
            <person name="Nagy L.G."/>
            <person name="Floudas D."/>
            <person name="Copeland A."/>
            <person name="Barry K.W."/>
            <person name="Cichocki N."/>
            <person name="Veneault-Fourrey C."/>
            <person name="LaButti K."/>
            <person name="Lindquist E.A."/>
            <person name="Lipzen A."/>
            <person name="Lundell T."/>
            <person name="Morin E."/>
            <person name="Murat C."/>
            <person name="Riley R."/>
            <person name="Ohm R."/>
            <person name="Sun H."/>
            <person name="Tunlid A."/>
            <person name="Henrissat B."/>
            <person name="Grigoriev I.V."/>
            <person name="Hibbett D.S."/>
            <person name="Martin F."/>
        </authorList>
    </citation>
    <scope>NUCLEOTIDE SEQUENCE [LARGE SCALE GENOMIC DNA]</scope>
    <source>
        <strain evidence="3">Marx 270</strain>
    </source>
</reference>
<feature type="non-terminal residue" evidence="2">
    <location>
        <position position="1"/>
    </location>
</feature>
<organism evidence="2 3">
    <name type="scientific">Pisolithus tinctorius Marx 270</name>
    <dbReference type="NCBI Taxonomy" id="870435"/>
    <lineage>
        <taxon>Eukaryota</taxon>
        <taxon>Fungi</taxon>
        <taxon>Dikarya</taxon>
        <taxon>Basidiomycota</taxon>
        <taxon>Agaricomycotina</taxon>
        <taxon>Agaricomycetes</taxon>
        <taxon>Agaricomycetidae</taxon>
        <taxon>Boletales</taxon>
        <taxon>Sclerodermatineae</taxon>
        <taxon>Pisolithaceae</taxon>
        <taxon>Pisolithus</taxon>
    </lineage>
</organism>
<feature type="chain" id="PRO_5002179319" description="CxC2-like cysteine cluster KDZ transposase-associated domain-containing protein" evidence="1">
    <location>
        <begin position="21"/>
        <end position="150"/>
    </location>
</feature>
<evidence type="ECO:0008006" key="4">
    <source>
        <dbReference type="Google" id="ProtNLM"/>
    </source>
</evidence>